<sequence>MPVFACRFGESRAPQRISSSRGNLAMTSPMPLPGAMPAPPYPAPPGAWLRSPAALGRATAVLLGVVIAADLFACYADLLEIDVTGDIADGATGSDVVDRADRADTLYGVAGISQGVALLATMVVYLCWLWRVRVNAEVFDASRHRMKRGWTIGGWFCPIVNLWFPRRIVADCWDASAPWNERTGHTPLINAWWTVWLVNLFVGRFADTSSRKAETAEELRQAAKTMLVSDALDIAAAVLAVVVVVRLTRRQERKVLAGPPPVPALG</sequence>
<feature type="transmembrane region" description="Helical" evidence="1">
    <location>
        <begin position="106"/>
        <end position="128"/>
    </location>
</feature>
<gene>
    <name evidence="3" type="ORF">GCM10009787_70680</name>
</gene>
<feature type="transmembrane region" description="Helical" evidence="1">
    <location>
        <begin position="58"/>
        <end position="78"/>
    </location>
</feature>
<organism evidence="3 4">
    <name type="scientific">Streptomyces bangladeshensis</name>
    <dbReference type="NCBI Taxonomy" id="295352"/>
    <lineage>
        <taxon>Bacteria</taxon>
        <taxon>Bacillati</taxon>
        <taxon>Actinomycetota</taxon>
        <taxon>Actinomycetes</taxon>
        <taxon>Kitasatosporales</taxon>
        <taxon>Streptomycetaceae</taxon>
        <taxon>Streptomyces</taxon>
    </lineage>
</organism>
<dbReference type="InterPro" id="IPR025565">
    <property type="entry name" value="DUF4328"/>
</dbReference>
<feature type="domain" description="DUF4328" evidence="2">
    <location>
        <begin position="98"/>
        <end position="249"/>
    </location>
</feature>
<dbReference type="Proteomes" id="UP001501391">
    <property type="component" value="Unassembled WGS sequence"/>
</dbReference>
<feature type="transmembrane region" description="Helical" evidence="1">
    <location>
        <begin position="227"/>
        <end position="247"/>
    </location>
</feature>
<evidence type="ECO:0000256" key="1">
    <source>
        <dbReference type="SAM" id="Phobius"/>
    </source>
</evidence>
<evidence type="ECO:0000259" key="2">
    <source>
        <dbReference type="Pfam" id="PF14219"/>
    </source>
</evidence>
<protein>
    <recommendedName>
        <fullName evidence="2">DUF4328 domain-containing protein</fullName>
    </recommendedName>
</protein>
<keyword evidence="1" id="KW-1133">Transmembrane helix</keyword>
<reference evidence="3 4" key="1">
    <citation type="journal article" date="2019" name="Int. J. Syst. Evol. Microbiol.">
        <title>The Global Catalogue of Microorganisms (GCM) 10K type strain sequencing project: providing services to taxonomists for standard genome sequencing and annotation.</title>
        <authorList>
            <consortium name="The Broad Institute Genomics Platform"/>
            <consortium name="The Broad Institute Genome Sequencing Center for Infectious Disease"/>
            <person name="Wu L."/>
            <person name="Ma J."/>
        </authorList>
    </citation>
    <scope>NUCLEOTIDE SEQUENCE [LARGE SCALE GENOMIC DNA]</scope>
    <source>
        <strain evidence="3 4">JCM 14924</strain>
    </source>
</reference>
<comment type="caution">
    <text evidence="3">The sequence shown here is derived from an EMBL/GenBank/DDBJ whole genome shotgun (WGS) entry which is preliminary data.</text>
</comment>
<evidence type="ECO:0000313" key="4">
    <source>
        <dbReference type="Proteomes" id="UP001501391"/>
    </source>
</evidence>
<name>A0ABN3C4N1_9ACTN</name>
<keyword evidence="1" id="KW-0472">Membrane</keyword>
<accession>A0ABN3C4N1</accession>
<evidence type="ECO:0000313" key="3">
    <source>
        <dbReference type="EMBL" id="GAA2204232.1"/>
    </source>
</evidence>
<feature type="transmembrane region" description="Helical" evidence="1">
    <location>
        <begin position="149"/>
        <end position="169"/>
    </location>
</feature>
<proteinExistence type="predicted"/>
<keyword evidence="4" id="KW-1185">Reference proteome</keyword>
<feature type="transmembrane region" description="Helical" evidence="1">
    <location>
        <begin position="189"/>
        <end position="206"/>
    </location>
</feature>
<dbReference type="Pfam" id="PF14219">
    <property type="entry name" value="DUF4328"/>
    <property type="match status" value="1"/>
</dbReference>
<keyword evidence="1" id="KW-0812">Transmembrane</keyword>
<dbReference type="EMBL" id="BAAAOQ010000032">
    <property type="protein sequence ID" value="GAA2204232.1"/>
    <property type="molecule type" value="Genomic_DNA"/>
</dbReference>